<protein>
    <submittedName>
        <fullName evidence="7">Flippase</fullName>
    </submittedName>
</protein>
<feature type="transmembrane region" description="Helical" evidence="6">
    <location>
        <begin position="80"/>
        <end position="103"/>
    </location>
</feature>
<dbReference type="GO" id="GO:0005886">
    <property type="term" value="C:plasma membrane"/>
    <property type="evidence" value="ECO:0007669"/>
    <property type="project" value="UniProtKB-SubCell"/>
</dbReference>
<dbReference type="PANTHER" id="PTHR30250:SF11">
    <property type="entry name" value="O-ANTIGEN TRANSPORTER-RELATED"/>
    <property type="match status" value="1"/>
</dbReference>
<dbReference type="Pfam" id="PF01943">
    <property type="entry name" value="Polysacc_synt"/>
    <property type="match status" value="1"/>
</dbReference>
<feature type="transmembrane region" description="Helical" evidence="6">
    <location>
        <begin position="174"/>
        <end position="197"/>
    </location>
</feature>
<feature type="transmembrane region" description="Helical" evidence="6">
    <location>
        <begin position="12"/>
        <end position="31"/>
    </location>
</feature>
<gene>
    <name evidence="7" type="ORF">HYG87_02210</name>
</gene>
<feature type="transmembrane region" description="Helical" evidence="6">
    <location>
        <begin position="416"/>
        <end position="435"/>
    </location>
</feature>
<keyword evidence="5 6" id="KW-0472">Membrane</keyword>
<feature type="transmembrane region" description="Helical" evidence="6">
    <location>
        <begin position="361"/>
        <end position="380"/>
    </location>
</feature>
<evidence type="ECO:0000256" key="4">
    <source>
        <dbReference type="ARBA" id="ARBA00022989"/>
    </source>
</evidence>
<feature type="transmembrane region" description="Helical" evidence="6">
    <location>
        <begin position="43"/>
        <end position="68"/>
    </location>
</feature>
<feature type="transmembrane region" description="Helical" evidence="6">
    <location>
        <begin position="251"/>
        <end position="273"/>
    </location>
</feature>
<name>A0A8T8K2E4_9EURY</name>
<keyword evidence="2" id="KW-1003">Cell membrane</keyword>
<proteinExistence type="predicted"/>
<feature type="transmembrane region" description="Helical" evidence="6">
    <location>
        <begin position="294"/>
        <end position="321"/>
    </location>
</feature>
<organism evidence="7 8">
    <name type="scientific">Methanobacterium alkalithermotolerans</name>
    <dbReference type="NCBI Taxonomy" id="2731220"/>
    <lineage>
        <taxon>Archaea</taxon>
        <taxon>Methanobacteriati</taxon>
        <taxon>Methanobacteriota</taxon>
        <taxon>Methanomada group</taxon>
        <taxon>Methanobacteria</taxon>
        <taxon>Methanobacteriales</taxon>
        <taxon>Methanobacteriaceae</taxon>
        <taxon>Methanobacterium</taxon>
    </lineage>
</organism>
<dbReference type="AlphaFoldDB" id="A0A8T8K2E4"/>
<feature type="transmembrane region" description="Helical" evidence="6">
    <location>
        <begin position="327"/>
        <end position="349"/>
    </location>
</feature>
<keyword evidence="8" id="KW-1185">Reference proteome</keyword>
<feature type="transmembrane region" description="Helical" evidence="6">
    <location>
        <begin position="115"/>
        <end position="136"/>
    </location>
</feature>
<dbReference type="PANTHER" id="PTHR30250">
    <property type="entry name" value="PST FAMILY PREDICTED COLANIC ACID TRANSPORTER"/>
    <property type="match status" value="1"/>
</dbReference>
<feature type="transmembrane region" description="Helical" evidence="6">
    <location>
        <begin position="441"/>
        <end position="462"/>
    </location>
</feature>
<dbReference type="CDD" id="cd13128">
    <property type="entry name" value="MATE_Wzx_like"/>
    <property type="match status" value="1"/>
</dbReference>
<reference evidence="7" key="1">
    <citation type="submission" date="2020-07" db="EMBL/GenBank/DDBJ databases">
        <title>Methanobacterium. sp. MethCan genome.</title>
        <authorList>
            <person name="Postec A."/>
            <person name="Quemeneur M."/>
        </authorList>
    </citation>
    <scope>NUCLEOTIDE SEQUENCE</scope>
    <source>
        <strain evidence="7">MethCAN</strain>
    </source>
</reference>
<dbReference type="KEGG" id="meme:HYG87_02210"/>
<feature type="transmembrane region" description="Helical" evidence="6">
    <location>
        <begin position="148"/>
        <end position="168"/>
    </location>
</feature>
<dbReference type="InterPro" id="IPR002797">
    <property type="entry name" value="Polysacc_synth"/>
</dbReference>
<evidence type="ECO:0000256" key="3">
    <source>
        <dbReference type="ARBA" id="ARBA00022692"/>
    </source>
</evidence>
<dbReference type="InterPro" id="IPR050833">
    <property type="entry name" value="Poly_Biosynth_Transport"/>
</dbReference>
<feature type="transmembrane region" description="Helical" evidence="6">
    <location>
        <begin position="218"/>
        <end position="239"/>
    </location>
</feature>
<keyword evidence="4 6" id="KW-1133">Transmembrane helix</keyword>
<evidence type="ECO:0000256" key="1">
    <source>
        <dbReference type="ARBA" id="ARBA00004651"/>
    </source>
</evidence>
<dbReference type="Proteomes" id="UP000681041">
    <property type="component" value="Chromosome"/>
</dbReference>
<dbReference type="EMBL" id="CP058560">
    <property type="protein sequence ID" value="QUH22666.1"/>
    <property type="molecule type" value="Genomic_DNA"/>
</dbReference>
<dbReference type="OrthoDB" id="19148at2157"/>
<keyword evidence="3 6" id="KW-0812">Transmembrane</keyword>
<evidence type="ECO:0000256" key="2">
    <source>
        <dbReference type="ARBA" id="ARBA00022475"/>
    </source>
</evidence>
<evidence type="ECO:0000256" key="5">
    <source>
        <dbReference type="ARBA" id="ARBA00023136"/>
    </source>
</evidence>
<evidence type="ECO:0000313" key="8">
    <source>
        <dbReference type="Proteomes" id="UP000681041"/>
    </source>
</evidence>
<dbReference type="GeneID" id="64819540"/>
<sequence length="481" mass="53411">MNKIQQILKNTAWLFLAQLVGYLLAFFYTIYSAQYLGAEGFGILSFALAFVAIFGVLADLGVSTLAVREVARKKSISRKYLSNLLVLKIILSLLTLLLIALAINLMGYPSATINAVYWAALFIVFTSLSQIFYSIFQAYERMEFQSVGIILNSAVLFGGVFYAIQMSFDAAGFVSIYALASGVVLLFNIIICTWKFFPPRLEIDLKFFQSVIKEAWPFAASGIFVTIYFWIDSVLISLIQGNEAVGYYNVAYRLLMVFLVIPTMVNIAVFPVMSQYYVSSRDSLKLAYEKYLRYMLILGVPLGVGVTLLAQDFILLFFGPAFSDSVIALQILVWASVLIFISSSVARLLESSNKQLIITKITALSALSNIVLNLALIPFYSYVGASIATVLTEFMGMTLGFMVITRMGYVPSHQELTTVLKIFLAGGGMALFMIFFPLDNIWLLSLGGLMVYGGGLYALRAYDEVDIHILKRVMGKPTELD</sequence>
<feature type="transmembrane region" description="Helical" evidence="6">
    <location>
        <begin position="386"/>
        <end position="404"/>
    </location>
</feature>
<dbReference type="RefSeq" id="WP_211533611.1">
    <property type="nucleotide sequence ID" value="NZ_CP058560.1"/>
</dbReference>
<evidence type="ECO:0000256" key="6">
    <source>
        <dbReference type="SAM" id="Phobius"/>
    </source>
</evidence>
<comment type="subcellular location">
    <subcellularLocation>
        <location evidence="1">Cell membrane</location>
        <topology evidence="1">Multi-pass membrane protein</topology>
    </subcellularLocation>
</comment>
<evidence type="ECO:0000313" key="7">
    <source>
        <dbReference type="EMBL" id="QUH22666.1"/>
    </source>
</evidence>
<accession>A0A8T8K2E4</accession>